<dbReference type="OrthoDB" id="10254945at2759"/>
<evidence type="ECO:0000256" key="3">
    <source>
        <dbReference type="ARBA" id="ARBA00022679"/>
    </source>
</evidence>
<dbReference type="Gene3D" id="1.20.120.1750">
    <property type="match status" value="1"/>
</dbReference>
<dbReference type="PROSITE" id="PS00518">
    <property type="entry name" value="ZF_RING_1"/>
    <property type="match status" value="1"/>
</dbReference>
<accession>B8MNV5</accession>
<feature type="compositionally biased region" description="Low complexity" evidence="9">
    <location>
        <begin position="114"/>
        <end position="124"/>
    </location>
</feature>
<feature type="region of interest" description="Disordered" evidence="9">
    <location>
        <begin position="1"/>
        <end position="135"/>
    </location>
</feature>
<keyword evidence="6" id="KW-0863">Zinc-finger</keyword>
<evidence type="ECO:0000256" key="8">
    <source>
        <dbReference type="ARBA" id="ARBA00022833"/>
    </source>
</evidence>
<dbReference type="EMBL" id="EQ962658">
    <property type="protein sequence ID" value="EED14194.1"/>
    <property type="molecule type" value="Genomic_DNA"/>
</dbReference>
<evidence type="ECO:0000259" key="10">
    <source>
        <dbReference type="PROSITE" id="PS51873"/>
    </source>
</evidence>
<evidence type="ECO:0000256" key="9">
    <source>
        <dbReference type="SAM" id="MobiDB-lite"/>
    </source>
</evidence>
<organism evidence="11 12">
    <name type="scientific">Talaromyces stipitatus (strain ATCC 10500 / CBS 375.48 / QM 6759 / NRRL 1006)</name>
    <name type="common">Penicillium stipitatum</name>
    <dbReference type="NCBI Taxonomy" id="441959"/>
    <lineage>
        <taxon>Eukaryota</taxon>
        <taxon>Fungi</taxon>
        <taxon>Dikarya</taxon>
        <taxon>Ascomycota</taxon>
        <taxon>Pezizomycotina</taxon>
        <taxon>Eurotiomycetes</taxon>
        <taxon>Eurotiomycetidae</taxon>
        <taxon>Eurotiales</taxon>
        <taxon>Trichocomaceae</taxon>
        <taxon>Talaromyces</taxon>
        <taxon>Talaromyces sect. Talaromyces</taxon>
    </lineage>
</organism>
<dbReference type="InterPro" id="IPR002867">
    <property type="entry name" value="IBR_dom"/>
</dbReference>
<evidence type="ECO:0000313" key="11">
    <source>
        <dbReference type="EMBL" id="EED14194.1"/>
    </source>
</evidence>
<dbReference type="Proteomes" id="UP000001745">
    <property type="component" value="Unassembled WGS sequence"/>
</dbReference>
<dbReference type="SUPFAM" id="SSF57850">
    <property type="entry name" value="RING/U-box"/>
    <property type="match status" value="2"/>
</dbReference>
<name>B8MNV5_TALSN</name>
<dbReference type="CDD" id="cd20335">
    <property type="entry name" value="BRcat_RBR"/>
    <property type="match status" value="1"/>
</dbReference>
<dbReference type="InParanoid" id="B8MNV5"/>
<dbReference type="HOGENOM" id="CLU_609999_0_0_1"/>
<dbReference type="GO" id="GO:0061630">
    <property type="term" value="F:ubiquitin protein ligase activity"/>
    <property type="evidence" value="ECO:0007669"/>
    <property type="project" value="UniProtKB-EC"/>
</dbReference>
<dbReference type="PROSITE" id="PS51873">
    <property type="entry name" value="TRIAD"/>
    <property type="match status" value="1"/>
</dbReference>
<proteinExistence type="predicted"/>
<feature type="compositionally biased region" description="Basic and acidic residues" evidence="9">
    <location>
        <begin position="17"/>
        <end position="36"/>
    </location>
</feature>
<keyword evidence="3" id="KW-0808">Transferase</keyword>
<sequence>MSSRTHSGGHRSSTRRGHGDHSSRAEMNEENHESSRTHCRTGVQPAPQHTRQHRPSWMRFGGRTEPLVLLTTVKKSQRPALHTKTSSQGRGSASKQNNPDSSKDTSTRPSHTAQESSLKSSTESTTRKKQKQGPTSSLLSFFFSNKHTHQAEPVKQVKPVKKYASTYGTPFSLRDMLMSKDRVTCISCLADDIPATRAAKLACSHRMCYSCLRRLFTLSITDPQQHMPPRCCTQAHVPNKFQKKWKSKYKEYTTKDRYYCAAEYCGKWIKPSEIVKDSAGKPRYGKCSRCKTKICCLCRGEWHKNQEECPKDENIRKLEEMAKENGWQRCYSCSAIVELVHGCNHMTCRCKAQFCMKCAKPWKTCECPLFNDHPDREEGDRIFGDDAGWVDEDDDDFYVRFPPRPEAVWRRQEYLARQYIFAHRALDFPRNLRMRMHDQEALNRILGVA</sequence>
<feature type="compositionally biased region" description="Basic residues" evidence="9">
    <location>
        <begin position="7"/>
        <end position="16"/>
    </location>
</feature>
<dbReference type="eggNOG" id="KOG1812">
    <property type="taxonomic scope" value="Eukaryota"/>
</dbReference>
<dbReference type="PANTHER" id="PTHR11685">
    <property type="entry name" value="RBR FAMILY RING FINGER AND IBR DOMAIN-CONTAINING"/>
    <property type="match status" value="1"/>
</dbReference>
<keyword evidence="5" id="KW-0677">Repeat</keyword>
<keyword evidence="8" id="KW-0862">Zinc</keyword>
<dbReference type="InterPro" id="IPR044066">
    <property type="entry name" value="TRIAD_supradom"/>
</dbReference>
<keyword evidence="12" id="KW-1185">Reference proteome</keyword>
<dbReference type="InterPro" id="IPR017907">
    <property type="entry name" value="Znf_RING_CS"/>
</dbReference>
<evidence type="ECO:0000256" key="2">
    <source>
        <dbReference type="ARBA" id="ARBA00012251"/>
    </source>
</evidence>
<evidence type="ECO:0000256" key="6">
    <source>
        <dbReference type="ARBA" id="ARBA00022771"/>
    </source>
</evidence>
<evidence type="ECO:0000313" key="12">
    <source>
        <dbReference type="Proteomes" id="UP000001745"/>
    </source>
</evidence>
<keyword evidence="4" id="KW-0479">Metal-binding</keyword>
<dbReference type="EC" id="2.3.2.31" evidence="2"/>
<dbReference type="GO" id="GO:0008270">
    <property type="term" value="F:zinc ion binding"/>
    <property type="evidence" value="ECO:0007669"/>
    <property type="project" value="UniProtKB-KW"/>
</dbReference>
<dbReference type="STRING" id="441959.B8MNV5"/>
<evidence type="ECO:0000256" key="7">
    <source>
        <dbReference type="ARBA" id="ARBA00022786"/>
    </source>
</evidence>
<dbReference type="Pfam" id="PF01485">
    <property type="entry name" value="IBR"/>
    <property type="match status" value="2"/>
</dbReference>
<evidence type="ECO:0000256" key="5">
    <source>
        <dbReference type="ARBA" id="ARBA00022737"/>
    </source>
</evidence>
<dbReference type="PhylomeDB" id="B8MNV5"/>
<dbReference type="AlphaFoldDB" id="B8MNV5"/>
<feature type="compositionally biased region" description="Polar residues" evidence="9">
    <location>
        <begin position="83"/>
        <end position="100"/>
    </location>
</feature>
<evidence type="ECO:0000256" key="4">
    <source>
        <dbReference type="ARBA" id="ARBA00022723"/>
    </source>
</evidence>
<dbReference type="GO" id="GO:0016567">
    <property type="term" value="P:protein ubiquitination"/>
    <property type="evidence" value="ECO:0007669"/>
    <property type="project" value="InterPro"/>
</dbReference>
<gene>
    <name evidence="11" type="ORF">TSTA_104140</name>
</gene>
<reference evidence="12" key="1">
    <citation type="journal article" date="2015" name="Genome Announc.">
        <title>Genome sequence of the AIDS-associated pathogen Penicillium marneffei (ATCC18224) and its near taxonomic relative Talaromyces stipitatus (ATCC10500).</title>
        <authorList>
            <person name="Nierman W.C."/>
            <person name="Fedorova-Abrams N.D."/>
            <person name="Andrianopoulos A."/>
        </authorList>
    </citation>
    <scope>NUCLEOTIDE SEQUENCE [LARGE SCALE GENOMIC DNA]</scope>
    <source>
        <strain evidence="12">ATCC 10500 / CBS 375.48 / QM 6759 / NRRL 1006</strain>
    </source>
</reference>
<dbReference type="InterPro" id="IPR031127">
    <property type="entry name" value="E3_UB_ligase_RBR"/>
</dbReference>
<feature type="domain" description="RING-type" evidence="10">
    <location>
        <begin position="181"/>
        <end position="376"/>
    </location>
</feature>
<dbReference type="VEuPathDB" id="FungiDB:TSTA_104140"/>
<dbReference type="GeneID" id="8103185"/>
<dbReference type="CDD" id="cd22584">
    <property type="entry name" value="Rcat_RBR_unk"/>
    <property type="match status" value="1"/>
</dbReference>
<evidence type="ECO:0000256" key="1">
    <source>
        <dbReference type="ARBA" id="ARBA00001798"/>
    </source>
</evidence>
<protein>
    <recommendedName>
        <fullName evidence="2">RBR-type E3 ubiquitin transferase</fullName>
        <ecNumber evidence="2">2.3.2.31</ecNumber>
    </recommendedName>
</protein>
<keyword evidence="7" id="KW-0833">Ubl conjugation pathway</keyword>
<comment type="catalytic activity">
    <reaction evidence="1">
        <text>[E2 ubiquitin-conjugating enzyme]-S-ubiquitinyl-L-cysteine + [acceptor protein]-L-lysine = [E2 ubiquitin-conjugating enzyme]-L-cysteine + [acceptor protein]-N(6)-ubiquitinyl-L-lysine.</text>
        <dbReference type="EC" id="2.3.2.31"/>
    </reaction>
</comment>
<dbReference type="RefSeq" id="XP_002486432.1">
    <property type="nucleotide sequence ID" value="XM_002486387.1"/>
</dbReference>